<dbReference type="InParanoid" id="H0EYU5"/>
<comment type="subcellular location">
    <subcellularLocation>
        <location evidence="1">Membrane</location>
        <topology evidence="1">Multi-pass membrane protein</topology>
    </subcellularLocation>
</comment>
<evidence type="ECO:0000256" key="9">
    <source>
        <dbReference type="ARBA" id="ARBA00047806"/>
    </source>
</evidence>
<comment type="similarity">
    <text evidence="2">Belongs to the MsrA Met sulfoxide reductase family.</text>
</comment>
<comment type="catalytic activity">
    <reaction evidence="9">
        <text>L-methionyl-[protein] + [thioredoxin]-disulfide + H2O = L-methionyl-(S)-S-oxide-[protein] + [thioredoxin]-dithiol</text>
        <dbReference type="Rhea" id="RHEA:14217"/>
        <dbReference type="Rhea" id="RHEA-COMP:10698"/>
        <dbReference type="Rhea" id="RHEA-COMP:10700"/>
        <dbReference type="Rhea" id="RHEA-COMP:12313"/>
        <dbReference type="Rhea" id="RHEA-COMP:12315"/>
        <dbReference type="ChEBI" id="CHEBI:15377"/>
        <dbReference type="ChEBI" id="CHEBI:16044"/>
        <dbReference type="ChEBI" id="CHEBI:29950"/>
        <dbReference type="ChEBI" id="CHEBI:44120"/>
        <dbReference type="ChEBI" id="CHEBI:50058"/>
        <dbReference type="EC" id="1.8.4.11"/>
    </reaction>
</comment>
<evidence type="ECO:0000256" key="1">
    <source>
        <dbReference type="ARBA" id="ARBA00004141"/>
    </source>
</evidence>
<evidence type="ECO:0000256" key="7">
    <source>
        <dbReference type="ARBA" id="ARBA00023136"/>
    </source>
</evidence>
<name>H0EYU5_GLAL7</name>
<reference evidence="13 14" key="1">
    <citation type="journal article" date="2012" name="Eukaryot. Cell">
        <title>Genome sequence of the fungus Glarea lozoyensis: the first genome sequence of a species from the Helotiaceae family.</title>
        <authorList>
            <person name="Youssar L."/>
            <person name="Gruening B.A."/>
            <person name="Erxleben A."/>
            <person name="Guenther S."/>
            <person name="Huettel W."/>
        </authorList>
    </citation>
    <scope>NUCLEOTIDE SEQUENCE [LARGE SCALE GENOMIC DNA]</scope>
    <source>
        <strain evidence="14">ATCC 74030 / MF5533</strain>
    </source>
</reference>
<dbReference type="SUPFAM" id="SSF55068">
    <property type="entry name" value="Peptide methionine sulfoxide reductase"/>
    <property type="match status" value="1"/>
</dbReference>
<proteinExistence type="inferred from homology"/>
<evidence type="ECO:0000313" key="14">
    <source>
        <dbReference type="Proteomes" id="UP000005446"/>
    </source>
</evidence>
<keyword evidence="7 11" id="KW-0472">Membrane</keyword>
<gene>
    <name evidence="13" type="ORF">M7I_8005</name>
</gene>
<comment type="catalytic activity">
    <reaction evidence="10">
        <text>[thioredoxin]-disulfide + L-methionine + H2O = L-methionine (S)-S-oxide + [thioredoxin]-dithiol</text>
        <dbReference type="Rhea" id="RHEA:19993"/>
        <dbReference type="Rhea" id="RHEA-COMP:10698"/>
        <dbReference type="Rhea" id="RHEA-COMP:10700"/>
        <dbReference type="ChEBI" id="CHEBI:15377"/>
        <dbReference type="ChEBI" id="CHEBI:29950"/>
        <dbReference type="ChEBI" id="CHEBI:50058"/>
        <dbReference type="ChEBI" id="CHEBI:57844"/>
        <dbReference type="ChEBI" id="CHEBI:58772"/>
        <dbReference type="EC" id="1.8.4.11"/>
    </reaction>
</comment>
<keyword evidence="5 11" id="KW-1133">Transmembrane helix</keyword>
<evidence type="ECO:0000256" key="6">
    <source>
        <dbReference type="ARBA" id="ARBA00023002"/>
    </source>
</evidence>
<dbReference type="EC" id="1.8.4.11" evidence="3"/>
<feature type="transmembrane region" description="Helical" evidence="11">
    <location>
        <begin position="153"/>
        <end position="172"/>
    </location>
</feature>
<dbReference type="PANTHER" id="PTHR43774:SF1">
    <property type="entry name" value="PEPTIDE METHIONINE SULFOXIDE REDUCTASE MSRA 2"/>
    <property type="match status" value="1"/>
</dbReference>
<dbReference type="FunFam" id="3.30.1060.10:FF:000006">
    <property type="entry name" value="Peptide methionine sulfoxide reductase"/>
    <property type="match status" value="1"/>
</dbReference>
<dbReference type="PANTHER" id="PTHR43774">
    <property type="entry name" value="PEPTIDE METHIONINE SULFOXIDE REDUCTASE"/>
    <property type="match status" value="1"/>
</dbReference>
<dbReference type="GO" id="GO:0008113">
    <property type="term" value="F:peptide-methionine (S)-S-oxide reductase activity"/>
    <property type="evidence" value="ECO:0007669"/>
    <property type="project" value="UniProtKB-EC"/>
</dbReference>
<dbReference type="Proteomes" id="UP000005446">
    <property type="component" value="Unassembled WGS sequence"/>
</dbReference>
<feature type="transmembrane region" description="Helical" evidence="11">
    <location>
        <begin position="122"/>
        <end position="141"/>
    </location>
</feature>
<sequence>MAFTMRQPLRLGTSIAAASKGAFKSSTVRSFHYTKPASNFFSAKTTSSPSALAKARNAFRNSRRTYMNQPAIPAANATLIQKLAVGGAMIVGGVIATNLVFNRETREDGGMPAYEREYLNETFMHTGLGVGIIGLSARAMFQSGFMYRMMATNPWIVMIGGLGLSIGTMMGTRATSPDNYVQKYGLWSAFNVTQGALLAPLLFMAPPAIIARAGLYTIAMMGSISFVGATAKQEKYLYLGGPLLAGVAIVAVSGFAPLVLPATAVRTLAFTENIWLWGGLAVFGGFTLYDVQKILAHARMAQQGLIRKDAVNESMSLELDFLNIFIRMVQILMMQQGRRNTGINVSGGGCVAEEFWIADLSDPSMTTSSRGATIAAGCFWGVEHMFRREFKSRGLYDARVGYIGGDTSSPSYRAVCSGRTGHAEALQVTYDPDKVSYRDLIEFFYKMHDPTTSDRQGPDTGSQYRSGIFYHDADQERVAREVTKQVNEQWWKGKVVTEILEAGEWWDAEDYHQKYLDNNPGGYECPSHFLRKFPPLS</sequence>
<evidence type="ECO:0000256" key="5">
    <source>
        <dbReference type="ARBA" id="ARBA00022989"/>
    </source>
</evidence>
<evidence type="ECO:0000256" key="10">
    <source>
        <dbReference type="ARBA" id="ARBA00048782"/>
    </source>
</evidence>
<dbReference type="InterPro" id="IPR002569">
    <property type="entry name" value="Met_Sox_Rdtase_MsrA_dom"/>
</dbReference>
<feature type="transmembrane region" description="Helical" evidence="11">
    <location>
        <begin position="274"/>
        <end position="291"/>
    </location>
</feature>
<dbReference type="GO" id="GO:0034599">
    <property type="term" value="P:cellular response to oxidative stress"/>
    <property type="evidence" value="ECO:0007669"/>
    <property type="project" value="UniProtKB-ARBA"/>
</dbReference>
<evidence type="ECO:0000256" key="3">
    <source>
        <dbReference type="ARBA" id="ARBA00012502"/>
    </source>
</evidence>
<feature type="transmembrane region" description="Helical" evidence="11">
    <location>
        <begin position="209"/>
        <end position="229"/>
    </location>
</feature>
<evidence type="ECO:0000313" key="13">
    <source>
        <dbReference type="EMBL" id="EHK96298.1"/>
    </source>
</evidence>
<dbReference type="EMBL" id="AGUE01000258">
    <property type="protein sequence ID" value="EHK96298.1"/>
    <property type="molecule type" value="Genomic_DNA"/>
</dbReference>
<evidence type="ECO:0000256" key="2">
    <source>
        <dbReference type="ARBA" id="ARBA00005591"/>
    </source>
</evidence>
<dbReference type="HAMAP" id="MF_01401">
    <property type="entry name" value="MsrA"/>
    <property type="match status" value="1"/>
</dbReference>
<feature type="domain" description="Peptide methionine sulphoxide reductase MsrA" evidence="12">
    <location>
        <begin position="372"/>
        <end position="525"/>
    </location>
</feature>
<feature type="transmembrane region" description="Helical" evidence="11">
    <location>
        <begin position="83"/>
        <end position="101"/>
    </location>
</feature>
<evidence type="ECO:0000256" key="8">
    <source>
        <dbReference type="ARBA" id="ARBA00030643"/>
    </source>
</evidence>
<dbReference type="OrthoDB" id="1277691at2759"/>
<accession>H0EYU5</accession>
<keyword evidence="14" id="KW-1185">Reference proteome</keyword>
<comment type="caution">
    <text evidence="13">The sequence shown here is derived from an EMBL/GenBank/DDBJ whole genome shotgun (WGS) entry which is preliminary data.</text>
</comment>
<keyword evidence="6" id="KW-0560">Oxidoreductase</keyword>
<protein>
    <recommendedName>
        <fullName evidence="3">peptide-methionine (S)-S-oxide reductase</fullName>
        <ecNumber evidence="3">1.8.4.11</ecNumber>
    </recommendedName>
    <alternativeName>
        <fullName evidence="8">Peptide-methionine (S)-S-oxide reductase</fullName>
    </alternativeName>
</protein>
<dbReference type="HOGENOM" id="CLU_507196_0_0_1"/>
<evidence type="ECO:0000259" key="12">
    <source>
        <dbReference type="Pfam" id="PF01625"/>
    </source>
</evidence>
<keyword evidence="4 11" id="KW-0812">Transmembrane</keyword>
<dbReference type="Pfam" id="PF01027">
    <property type="entry name" value="Bax1-I"/>
    <property type="match status" value="1"/>
</dbReference>
<evidence type="ECO:0000256" key="11">
    <source>
        <dbReference type="SAM" id="Phobius"/>
    </source>
</evidence>
<dbReference type="GO" id="GO:0016020">
    <property type="term" value="C:membrane"/>
    <property type="evidence" value="ECO:0007669"/>
    <property type="project" value="UniProtKB-SubCell"/>
</dbReference>
<organism evidence="13 14">
    <name type="scientific">Glarea lozoyensis (strain ATCC 74030 / MF5533)</name>
    <dbReference type="NCBI Taxonomy" id="1104152"/>
    <lineage>
        <taxon>Eukaryota</taxon>
        <taxon>Fungi</taxon>
        <taxon>Dikarya</taxon>
        <taxon>Ascomycota</taxon>
        <taxon>Pezizomycotina</taxon>
        <taxon>Leotiomycetes</taxon>
        <taxon>Helotiales</taxon>
        <taxon>Helotiaceae</taxon>
        <taxon>Glarea</taxon>
    </lineage>
</organism>
<dbReference type="AlphaFoldDB" id="H0EYU5"/>
<dbReference type="InterPro" id="IPR036509">
    <property type="entry name" value="Met_Sox_Rdtase_MsrA_sf"/>
</dbReference>
<dbReference type="NCBIfam" id="TIGR00401">
    <property type="entry name" value="msrA"/>
    <property type="match status" value="1"/>
</dbReference>
<dbReference type="Gene3D" id="3.30.1060.10">
    <property type="entry name" value="Peptide methionine sulphoxide reductase MsrA"/>
    <property type="match status" value="1"/>
</dbReference>
<evidence type="ECO:0000256" key="4">
    <source>
        <dbReference type="ARBA" id="ARBA00022692"/>
    </source>
</evidence>
<feature type="transmembrane region" description="Helical" evidence="11">
    <location>
        <begin position="236"/>
        <end position="262"/>
    </location>
</feature>
<dbReference type="InterPro" id="IPR006214">
    <property type="entry name" value="Bax_inhibitor_1-related"/>
</dbReference>
<dbReference type="Pfam" id="PF01625">
    <property type="entry name" value="PMSR"/>
    <property type="match status" value="1"/>
</dbReference>